<dbReference type="InterPro" id="IPR029069">
    <property type="entry name" value="HotDog_dom_sf"/>
</dbReference>
<sequence length="161" mass="17836">MKYEEIELGSVHETRAQLITTEDVIAFASDYDPQPMHTDPAFAEGGPFGGLIASGFHTMSIAWSLWMTHGVMEQDGQGGISLDDARWFAPTRPGDRIRARVTISERRLTTRGRGFIRMDFEVLDHDDSVLMSFSTTGLLARRADGLTPGDATPNPNTQQEH</sequence>
<evidence type="ECO:0000259" key="2">
    <source>
        <dbReference type="Pfam" id="PF01575"/>
    </source>
</evidence>
<dbReference type="InterPro" id="IPR002539">
    <property type="entry name" value="MaoC-like_dom"/>
</dbReference>
<dbReference type="RefSeq" id="WP_164710353.1">
    <property type="nucleotide sequence ID" value="NZ_CP031165.1"/>
</dbReference>
<dbReference type="InterPro" id="IPR052342">
    <property type="entry name" value="MCH/BMMD"/>
</dbReference>
<dbReference type="Gene3D" id="3.10.129.10">
    <property type="entry name" value="Hotdog Thioesterase"/>
    <property type="match status" value="1"/>
</dbReference>
<evidence type="ECO:0000313" key="4">
    <source>
        <dbReference type="Proteomes" id="UP000264006"/>
    </source>
</evidence>
<dbReference type="SUPFAM" id="SSF54637">
    <property type="entry name" value="Thioesterase/thiol ester dehydrase-isomerase"/>
    <property type="match status" value="1"/>
</dbReference>
<reference evidence="3 4" key="1">
    <citation type="submission" date="2018-09" db="EMBL/GenBank/DDBJ databases">
        <title>Complete genome sequence of Euzebya sp. DY32-46 isolated from seawater of Pacific Ocean.</title>
        <authorList>
            <person name="Xu L."/>
            <person name="Wu Y.-H."/>
            <person name="Xu X.-W."/>
        </authorList>
    </citation>
    <scope>NUCLEOTIDE SEQUENCE [LARGE SCALE GENOMIC DNA]</scope>
    <source>
        <strain evidence="3 4">DY32-46</strain>
    </source>
</reference>
<evidence type="ECO:0000256" key="1">
    <source>
        <dbReference type="ARBA" id="ARBA00005254"/>
    </source>
</evidence>
<dbReference type="EMBL" id="CP031165">
    <property type="protein sequence ID" value="AXV06726.1"/>
    <property type="molecule type" value="Genomic_DNA"/>
</dbReference>
<dbReference type="Pfam" id="PF01575">
    <property type="entry name" value="MaoC_dehydratas"/>
    <property type="match status" value="1"/>
</dbReference>
<dbReference type="PANTHER" id="PTHR43664:SF1">
    <property type="entry name" value="BETA-METHYLMALYL-COA DEHYDRATASE"/>
    <property type="match status" value="1"/>
</dbReference>
<name>A0A346XWX9_9ACTN</name>
<gene>
    <name evidence="3" type="ORF">DVS28_a2041</name>
</gene>
<dbReference type="PANTHER" id="PTHR43664">
    <property type="entry name" value="MONOAMINE OXIDASE-RELATED"/>
    <property type="match status" value="1"/>
</dbReference>
<accession>A0A346XWX9</accession>
<dbReference type="AlphaFoldDB" id="A0A346XWX9"/>
<feature type="domain" description="MaoC-like" evidence="2">
    <location>
        <begin position="15"/>
        <end position="108"/>
    </location>
</feature>
<proteinExistence type="inferred from homology"/>
<protein>
    <submittedName>
        <fullName evidence="3">MaoC domain protein</fullName>
    </submittedName>
</protein>
<keyword evidence="4" id="KW-1185">Reference proteome</keyword>
<dbReference type="KEGG" id="euz:DVS28_a2041"/>
<dbReference type="Proteomes" id="UP000264006">
    <property type="component" value="Chromosome"/>
</dbReference>
<organism evidence="3 4">
    <name type="scientific">Euzebya pacifica</name>
    <dbReference type="NCBI Taxonomy" id="1608957"/>
    <lineage>
        <taxon>Bacteria</taxon>
        <taxon>Bacillati</taxon>
        <taxon>Actinomycetota</taxon>
        <taxon>Nitriliruptoria</taxon>
        <taxon>Euzebyales</taxon>
    </lineage>
</organism>
<evidence type="ECO:0000313" key="3">
    <source>
        <dbReference type="EMBL" id="AXV06726.1"/>
    </source>
</evidence>
<comment type="similarity">
    <text evidence="1">Belongs to the enoyl-CoA hydratase/isomerase family.</text>
</comment>